<keyword evidence="1" id="KW-0175">Coiled coil</keyword>
<reference evidence="2" key="1">
    <citation type="submission" date="2021-02" db="EMBL/GenBank/DDBJ databases">
        <authorList>
            <person name="Nowell W R."/>
        </authorList>
    </citation>
    <scope>NUCLEOTIDE SEQUENCE</scope>
</reference>
<dbReference type="Proteomes" id="UP000681722">
    <property type="component" value="Unassembled WGS sequence"/>
</dbReference>
<protein>
    <submittedName>
        <fullName evidence="2">Uncharacterized protein</fullName>
    </submittedName>
</protein>
<name>A0A814LR86_9BILA</name>
<gene>
    <name evidence="2" type="ORF">GPM918_LOCUS17132</name>
    <name evidence="3" type="ORF">SRO942_LOCUS17133</name>
</gene>
<organism evidence="2 4">
    <name type="scientific">Didymodactylos carnosus</name>
    <dbReference type="NCBI Taxonomy" id="1234261"/>
    <lineage>
        <taxon>Eukaryota</taxon>
        <taxon>Metazoa</taxon>
        <taxon>Spiralia</taxon>
        <taxon>Gnathifera</taxon>
        <taxon>Rotifera</taxon>
        <taxon>Eurotatoria</taxon>
        <taxon>Bdelloidea</taxon>
        <taxon>Philodinida</taxon>
        <taxon>Philodinidae</taxon>
        <taxon>Didymodactylos</taxon>
    </lineage>
</organism>
<dbReference type="Proteomes" id="UP000663829">
    <property type="component" value="Unassembled WGS sequence"/>
</dbReference>
<accession>A0A814LR86</accession>
<sequence length="258" mass="30367">MICAGCKQRFCKRDMDQHRQQLSHELDILIREHDLLKQNIEDMTKCDTDKNEVFAQIDKWEHDAVVQIKATAEQARYEVRRLVQEPADRLNQVINDIRPKIQEEDYVERDLEQWRNDIRMLEREVSVMMRSIVVQTQDIDYTTLIRVKKVSVTPKRDEEESMALEYDKLSGPPTKAVKIGVHDYLVGASGNHVLIREKGVGFYLMSRMTEDKIHVRWRTRDELRDGCWSVCRISQLLACVAYFYAQTAFLDIASKYIL</sequence>
<proteinExistence type="predicted"/>
<evidence type="ECO:0000313" key="2">
    <source>
        <dbReference type="EMBL" id="CAF1068154.1"/>
    </source>
</evidence>
<dbReference type="EMBL" id="CAJNOQ010004645">
    <property type="protein sequence ID" value="CAF1068154.1"/>
    <property type="molecule type" value="Genomic_DNA"/>
</dbReference>
<evidence type="ECO:0000313" key="4">
    <source>
        <dbReference type="Proteomes" id="UP000663829"/>
    </source>
</evidence>
<feature type="coiled-coil region" evidence="1">
    <location>
        <begin position="104"/>
        <end position="131"/>
    </location>
</feature>
<keyword evidence="4" id="KW-1185">Reference proteome</keyword>
<evidence type="ECO:0000256" key="1">
    <source>
        <dbReference type="SAM" id="Coils"/>
    </source>
</evidence>
<evidence type="ECO:0000313" key="3">
    <source>
        <dbReference type="EMBL" id="CAF3835595.1"/>
    </source>
</evidence>
<comment type="caution">
    <text evidence="2">The sequence shown here is derived from an EMBL/GenBank/DDBJ whole genome shotgun (WGS) entry which is preliminary data.</text>
</comment>
<dbReference type="EMBL" id="CAJOBC010004646">
    <property type="protein sequence ID" value="CAF3835595.1"/>
    <property type="molecule type" value="Genomic_DNA"/>
</dbReference>
<dbReference type="AlphaFoldDB" id="A0A814LR86"/>